<reference evidence="2 3" key="1">
    <citation type="journal article" date="2014" name="BMC Genomics">
        <title>Comparative genomics of the major fungal agents of human and animal Sporotrichosis: Sporothrix schenckii and Sporothrix brasiliensis.</title>
        <authorList>
            <person name="Teixeira M.M."/>
            <person name="de Almeida L.G."/>
            <person name="Kubitschek-Barreira P."/>
            <person name="Alves F.L."/>
            <person name="Kioshima E.S."/>
            <person name="Abadio A.K."/>
            <person name="Fernandes L."/>
            <person name="Derengowski L.S."/>
            <person name="Ferreira K.S."/>
            <person name="Souza R.C."/>
            <person name="Ruiz J.C."/>
            <person name="de Andrade N.C."/>
            <person name="Paes H.C."/>
            <person name="Nicola A.M."/>
            <person name="Albuquerque P."/>
            <person name="Gerber A.L."/>
            <person name="Martins V.P."/>
            <person name="Peconick L.D."/>
            <person name="Neto A.V."/>
            <person name="Chaucanez C.B."/>
            <person name="Silva P.A."/>
            <person name="Cunha O.L."/>
            <person name="de Oliveira F.F."/>
            <person name="dos Santos T.C."/>
            <person name="Barros A.L."/>
            <person name="Soares M.A."/>
            <person name="de Oliveira L.M."/>
            <person name="Marini M.M."/>
            <person name="Villalobos-Duno H."/>
            <person name="Cunha M.M."/>
            <person name="de Hoog S."/>
            <person name="da Silveira J.F."/>
            <person name="Henrissat B."/>
            <person name="Nino-Vega G.A."/>
            <person name="Cisalpino P.S."/>
            <person name="Mora-Montes H.M."/>
            <person name="Almeida S.R."/>
            <person name="Stajich J.E."/>
            <person name="Lopes-Bezerra L.M."/>
            <person name="Vasconcelos A.T."/>
            <person name="Felipe M.S."/>
        </authorList>
    </citation>
    <scope>NUCLEOTIDE SEQUENCE [LARGE SCALE GENOMIC DNA]</scope>
    <source>
        <strain evidence="2 3">1099-18</strain>
    </source>
</reference>
<dbReference type="InterPro" id="IPR029903">
    <property type="entry name" value="RmlD-like-bd"/>
</dbReference>
<dbReference type="InterPro" id="IPR005913">
    <property type="entry name" value="dTDP_dehydrorham_reduct"/>
</dbReference>
<comment type="caution">
    <text evidence="2">The sequence shown here is derived from an EMBL/GenBank/DDBJ whole genome shotgun (WGS) entry which is preliminary data.</text>
</comment>
<dbReference type="KEGG" id="ssck:SPSK_06451"/>
<protein>
    <recommendedName>
        <fullName evidence="1">RmlD-like substrate binding domain-containing protein</fullName>
    </recommendedName>
</protein>
<name>A0A0F2MLM2_SPOSC</name>
<dbReference type="GeneID" id="27668434"/>
<accession>A0A0F2MLM2</accession>
<reference evidence="2 3" key="2">
    <citation type="journal article" date="2015" name="Eukaryot. Cell">
        <title>Asexual propagation of a virulent clone complex in a human and feline outbreak of sporotrichosis.</title>
        <authorList>
            <person name="Teixeira Mde M."/>
            <person name="Rodrigues A.M."/>
            <person name="Tsui C.K."/>
            <person name="de Almeida L.G."/>
            <person name="Van Diepeningen A.D."/>
            <person name="van den Ende B.G."/>
            <person name="Fernandes G.F."/>
            <person name="Kano R."/>
            <person name="Hamelin R.C."/>
            <person name="Lopes-Bezerra L.M."/>
            <person name="Vasconcelos A.T."/>
            <person name="de Hoog S."/>
            <person name="de Camargo Z.P."/>
            <person name="Felipe M.S."/>
        </authorList>
    </citation>
    <scope>NUCLEOTIDE SEQUENCE [LARGE SCALE GENOMIC DNA]</scope>
    <source>
        <strain evidence="2 3">1099-18</strain>
    </source>
</reference>
<evidence type="ECO:0000313" key="3">
    <source>
        <dbReference type="Proteomes" id="UP000033710"/>
    </source>
</evidence>
<dbReference type="RefSeq" id="XP_016591762.1">
    <property type="nucleotide sequence ID" value="XM_016733157.1"/>
</dbReference>
<gene>
    <name evidence="2" type="ORF">SPSK_06451</name>
</gene>
<dbReference type="VEuPathDB" id="FungiDB:SPSK_06451"/>
<dbReference type="Gene3D" id="3.40.50.720">
    <property type="entry name" value="NAD(P)-binding Rossmann-like Domain"/>
    <property type="match status" value="1"/>
</dbReference>
<dbReference type="FunFam" id="3.40.50.720:FF:000357">
    <property type="entry name" value="Methionine adenosyltransferase 2 subunit beta"/>
    <property type="match status" value="1"/>
</dbReference>
<dbReference type="GO" id="GO:0048269">
    <property type="term" value="C:methionine adenosyltransferase complex"/>
    <property type="evidence" value="ECO:0007669"/>
    <property type="project" value="TreeGrafter"/>
</dbReference>
<evidence type="ECO:0000313" key="2">
    <source>
        <dbReference type="EMBL" id="KJR89086.1"/>
    </source>
</evidence>
<dbReference type="AlphaFoldDB" id="A0A0F2MLM2"/>
<dbReference type="GO" id="GO:0048270">
    <property type="term" value="F:methionine adenosyltransferase regulator activity"/>
    <property type="evidence" value="ECO:0007669"/>
    <property type="project" value="TreeGrafter"/>
</dbReference>
<dbReference type="GO" id="GO:0006556">
    <property type="term" value="P:S-adenosylmethionine biosynthetic process"/>
    <property type="evidence" value="ECO:0007669"/>
    <property type="project" value="UniProtKB-UniPathway"/>
</dbReference>
<organism evidence="2 3">
    <name type="scientific">Sporothrix schenckii 1099-18</name>
    <dbReference type="NCBI Taxonomy" id="1397361"/>
    <lineage>
        <taxon>Eukaryota</taxon>
        <taxon>Fungi</taxon>
        <taxon>Dikarya</taxon>
        <taxon>Ascomycota</taxon>
        <taxon>Pezizomycotina</taxon>
        <taxon>Sordariomycetes</taxon>
        <taxon>Sordariomycetidae</taxon>
        <taxon>Ophiostomatales</taxon>
        <taxon>Ophiostomataceae</taxon>
        <taxon>Sporothrix</taxon>
    </lineage>
</organism>
<dbReference type="InterPro" id="IPR036291">
    <property type="entry name" value="NAD(P)-bd_dom_sf"/>
</dbReference>
<dbReference type="PANTHER" id="PTHR10491">
    <property type="entry name" value="DTDP-4-DEHYDRORHAMNOSE REDUCTASE"/>
    <property type="match status" value="1"/>
</dbReference>
<dbReference type="CDD" id="cd05254">
    <property type="entry name" value="dTDP_HR_like_SDR_e"/>
    <property type="match status" value="1"/>
</dbReference>
<dbReference type="Proteomes" id="UP000033710">
    <property type="component" value="Unassembled WGS sequence"/>
</dbReference>
<proteinExistence type="predicted"/>
<dbReference type="PHI-base" id="PHI:11688"/>
<dbReference type="OrthoDB" id="6235964at2759"/>
<sequence>MSDKHVLVTGASGLLGRQVVRAFGDDGWTVTGTAFSRANGTTLRKVDLEDASAVEAVLESVTPSVVVHCAANRFPDKVDKDPQGTKRLNIDASKSLASLCAARNIVLIYISTDYVFPGTKGEAPYEADTTPSPPNLYGESKLDGEKAVLGVYSESKDTTGRAVVLRVPVLYGQAEKPSESAVNTLLDTVNKVQAPDASAKMDHWSIRYPTNTEDVARVLKDVAKKYRSADPSTTLPPVLQFSSEDRYTKYEICQLLAEVLGVGLDRLEADPTGGNVPGGVQRPYDCHLSTKALQDLGIPVHTQNFKDWWRRELKAFRH</sequence>
<dbReference type="SMR" id="A0A0F2MLM2"/>
<dbReference type="SUPFAM" id="SSF51735">
    <property type="entry name" value="NAD(P)-binding Rossmann-fold domains"/>
    <property type="match status" value="1"/>
</dbReference>
<dbReference type="PANTHER" id="PTHR10491:SF4">
    <property type="entry name" value="METHIONINE ADENOSYLTRANSFERASE 2 SUBUNIT BETA"/>
    <property type="match status" value="1"/>
</dbReference>
<dbReference type="EMBL" id="AXCR01000001">
    <property type="protein sequence ID" value="KJR89086.1"/>
    <property type="molecule type" value="Genomic_DNA"/>
</dbReference>
<feature type="domain" description="RmlD-like substrate binding" evidence="1">
    <location>
        <begin position="5"/>
        <end position="299"/>
    </location>
</feature>
<evidence type="ECO:0000259" key="1">
    <source>
        <dbReference type="Pfam" id="PF04321"/>
    </source>
</evidence>
<dbReference type="UniPathway" id="UPA00315">
    <property type="reaction ID" value="UER00080"/>
</dbReference>
<dbReference type="Pfam" id="PF04321">
    <property type="entry name" value="RmlD_sub_bind"/>
    <property type="match status" value="1"/>
</dbReference>